<sequence>MTGMYEWSALDESFCLPENSVSSHPNTVDESVVRNTIDYYTSISENYLSQCTWIRDPEDLVRRWISLRVPSTDNSLIFIVRDFDDEKHHHLLESYNFKSIGGWLDLTKPSIYCIRQHGGLLLSGAASTGFFASPSRTGVNSGNPESGVVNSGNPQVPGMIASASCVASQSVNSGNPESGGNHEVLGLDLESVIQAAAASASRDVLNELKREKQEIDQMLKRSKQKEQIREKREKVKTERDELRKRKAEKNNKKKT</sequence>
<evidence type="ECO:0000256" key="1">
    <source>
        <dbReference type="SAM" id="MobiDB-lite"/>
    </source>
</evidence>
<feature type="compositionally biased region" description="Basic and acidic residues" evidence="1">
    <location>
        <begin position="216"/>
        <end position="243"/>
    </location>
</feature>
<dbReference type="EMBL" id="GEVM01007399">
    <property type="protein sequence ID" value="JAU98539.1"/>
    <property type="molecule type" value="Transcribed_RNA"/>
</dbReference>
<protein>
    <submittedName>
        <fullName evidence="2">Uncharacterized protein</fullName>
    </submittedName>
</protein>
<gene>
    <name evidence="2" type="ORF">MP_TR14847_c0_g1_i1_g.42657</name>
</gene>
<feature type="region of interest" description="Disordered" evidence="1">
    <location>
        <begin position="216"/>
        <end position="255"/>
    </location>
</feature>
<reference evidence="2" key="1">
    <citation type="submission" date="2016-07" db="EMBL/GenBank/DDBJ databases">
        <title>De novo transcriptome assembly of four accessions of the metal hyperaccumulator plant Noccaea caerulescens.</title>
        <authorList>
            <person name="Blande D."/>
            <person name="Halimaa P."/>
            <person name="Tervahauta A.I."/>
            <person name="Aarts M.G."/>
            <person name="Karenlampi S.O."/>
        </authorList>
    </citation>
    <scope>NUCLEOTIDE SEQUENCE</scope>
</reference>
<accession>A0A1J3K1E0</accession>
<organism evidence="2">
    <name type="scientific">Noccaea caerulescens</name>
    <name type="common">Alpine penny-cress</name>
    <name type="synonym">Thlaspi caerulescens</name>
    <dbReference type="NCBI Taxonomy" id="107243"/>
    <lineage>
        <taxon>Eukaryota</taxon>
        <taxon>Viridiplantae</taxon>
        <taxon>Streptophyta</taxon>
        <taxon>Embryophyta</taxon>
        <taxon>Tracheophyta</taxon>
        <taxon>Spermatophyta</taxon>
        <taxon>Magnoliopsida</taxon>
        <taxon>eudicotyledons</taxon>
        <taxon>Gunneridae</taxon>
        <taxon>Pentapetalae</taxon>
        <taxon>rosids</taxon>
        <taxon>malvids</taxon>
        <taxon>Brassicales</taxon>
        <taxon>Brassicaceae</taxon>
        <taxon>Coluteocarpeae</taxon>
        <taxon>Noccaea</taxon>
    </lineage>
</organism>
<dbReference type="AlphaFoldDB" id="A0A1J3K1E0"/>
<feature type="compositionally biased region" description="Basic residues" evidence="1">
    <location>
        <begin position="244"/>
        <end position="255"/>
    </location>
</feature>
<name>A0A1J3K1E0_NOCCA</name>
<proteinExistence type="predicted"/>
<evidence type="ECO:0000313" key="2">
    <source>
        <dbReference type="EMBL" id="JAU98539.1"/>
    </source>
</evidence>